<dbReference type="Pfam" id="PF01596">
    <property type="entry name" value="Methyltransf_3"/>
    <property type="match status" value="1"/>
</dbReference>
<organism evidence="5 6">
    <name type="scientific">Serendipita indica (strain DSM 11827)</name>
    <name type="common">Root endophyte fungus</name>
    <name type="synonym">Piriformospora indica</name>
    <dbReference type="NCBI Taxonomy" id="1109443"/>
    <lineage>
        <taxon>Eukaryota</taxon>
        <taxon>Fungi</taxon>
        <taxon>Dikarya</taxon>
        <taxon>Basidiomycota</taxon>
        <taxon>Agaricomycotina</taxon>
        <taxon>Agaricomycetes</taxon>
        <taxon>Sebacinales</taxon>
        <taxon>Serendipitaceae</taxon>
        <taxon>Serendipita</taxon>
    </lineage>
</organism>
<evidence type="ECO:0000256" key="1">
    <source>
        <dbReference type="ARBA" id="ARBA00022603"/>
    </source>
</evidence>
<dbReference type="OrthoDB" id="10251242at2759"/>
<reference evidence="5 6" key="1">
    <citation type="journal article" date="2011" name="PLoS Pathog.">
        <title>Endophytic Life Strategies Decoded by Genome and Transcriptome Analyses of the Mutualistic Root Symbiont Piriformospora indica.</title>
        <authorList>
            <person name="Zuccaro A."/>
            <person name="Lahrmann U."/>
            <person name="Guldener U."/>
            <person name="Langen G."/>
            <person name="Pfiffi S."/>
            <person name="Biedenkopf D."/>
            <person name="Wong P."/>
            <person name="Samans B."/>
            <person name="Grimm C."/>
            <person name="Basiewicz M."/>
            <person name="Murat C."/>
            <person name="Martin F."/>
            <person name="Kogel K.H."/>
        </authorList>
    </citation>
    <scope>NUCLEOTIDE SEQUENCE [LARGE SCALE GENOMIC DNA]</scope>
    <source>
        <strain evidence="5 6">DSM 11827</strain>
    </source>
</reference>
<dbReference type="InParanoid" id="G4TD21"/>
<dbReference type="PANTHER" id="PTHR10509:SF14">
    <property type="entry name" value="CAFFEOYL-COA O-METHYLTRANSFERASE 3-RELATED"/>
    <property type="match status" value="1"/>
</dbReference>
<dbReference type="GO" id="GO:0008171">
    <property type="term" value="F:O-methyltransferase activity"/>
    <property type="evidence" value="ECO:0007669"/>
    <property type="project" value="InterPro"/>
</dbReference>
<dbReference type="EMBL" id="CAFZ01000050">
    <property type="protein sequence ID" value="CCA69214.1"/>
    <property type="molecule type" value="Genomic_DNA"/>
</dbReference>
<dbReference type="Gene3D" id="3.40.50.150">
    <property type="entry name" value="Vaccinia Virus protein VP39"/>
    <property type="match status" value="1"/>
</dbReference>
<dbReference type="SUPFAM" id="SSF53335">
    <property type="entry name" value="S-adenosyl-L-methionine-dependent methyltransferases"/>
    <property type="match status" value="1"/>
</dbReference>
<dbReference type="GO" id="GO:0032259">
    <property type="term" value="P:methylation"/>
    <property type="evidence" value="ECO:0007669"/>
    <property type="project" value="UniProtKB-KW"/>
</dbReference>
<comment type="caution">
    <text evidence="5">The sequence shown here is derived from an EMBL/GenBank/DDBJ whole genome shotgun (WGS) entry which is preliminary data.</text>
</comment>
<evidence type="ECO:0000256" key="4">
    <source>
        <dbReference type="ARBA" id="ARBA00023453"/>
    </source>
</evidence>
<evidence type="ECO:0000256" key="3">
    <source>
        <dbReference type="ARBA" id="ARBA00022691"/>
    </source>
</evidence>
<keyword evidence="2 5" id="KW-0808">Transferase</keyword>
<keyword evidence="6" id="KW-1185">Reference proteome</keyword>
<dbReference type="InterPro" id="IPR002935">
    <property type="entry name" value="SAM_O-MeTrfase"/>
</dbReference>
<sequence length="237" mass="25980">MSTLHETHDASGRQLPTYSQQAEWERSDTYHNSFLIKPDEDLSGALTRSVAEGLPDIAVSEAQGKFLFLLCKSIGAKRVLEVGTLGGYSTIWMAKALPADGYIITHELYAEHAAVATENFKQAGLSSKIRVVQGPAIDNLHKIPSSEPFDLVFIDADKTNNANYFREAERLVRPGGVIIVDNVVRRGRVADPNITDEAVEGTRELLRYIKGNKGVEATTMATVGTKGWDGFLYAVKL</sequence>
<comment type="similarity">
    <text evidence="4">Belongs to the class I-like SAM-binding methyltransferase superfamily. Cation-dependent O-methyltransferase family.</text>
</comment>
<dbReference type="GO" id="GO:0008757">
    <property type="term" value="F:S-adenosylmethionine-dependent methyltransferase activity"/>
    <property type="evidence" value="ECO:0007669"/>
    <property type="project" value="TreeGrafter"/>
</dbReference>
<proteinExistence type="inferred from homology"/>
<dbReference type="AlphaFoldDB" id="G4TD21"/>
<evidence type="ECO:0000256" key="2">
    <source>
        <dbReference type="ARBA" id="ARBA00022679"/>
    </source>
</evidence>
<dbReference type="CDD" id="cd02440">
    <property type="entry name" value="AdoMet_MTases"/>
    <property type="match status" value="1"/>
</dbReference>
<dbReference type="FunCoup" id="G4TD21">
    <property type="interactions" value="74"/>
</dbReference>
<dbReference type="OMA" id="NFEYAGV"/>
<keyword evidence="3" id="KW-0949">S-adenosyl-L-methionine</keyword>
<evidence type="ECO:0000313" key="5">
    <source>
        <dbReference type="EMBL" id="CCA69214.1"/>
    </source>
</evidence>
<dbReference type="eggNOG" id="KOG1663">
    <property type="taxonomic scope" value="Eukaryota"/>
</dbReference>
<dbReference type="PROSITE" id="PS51682">
    <property type="entry name" value="SAM_OMT_I"/>
    <property type="match status" value="1"/>
</dbReference>
<evidence type="ECO:0000313" key="6">
    <source>
        <dbReference type="Proteomes" id="UP000007148"/>
    </source>
</evidence>
<dbReference type="InterPro" id="IPR029063">
    <property type="entry name" value="SAM-dependent_MTases_sf"/>
</dbReference>
<dbReference type="STRING" id="1109443.G4TD21"/>
<dbReference type="Proteomes" id="UP000007148">
    <property type="component" value="Unassembled WGS sequence"/>
</dbReference>
<dbReference type="HOGENOM" id="CLU_067676_8_0_1"/>
<protein>
    <submittedName>
        <fullName evidence="5">Related to caffeoyl-coa o-methyltransferase</fullName>
    </submittedName>
</protein>
<keyword evidence="1 5" id="KW-0489">Methyltransferase</keyword>
<gene>
    <name evidence="5" type="ORF">PIIN_03114</name>
</gene>
<accession>G4TD21</accession>
<dbReference type="InterPro" id="IPR050362">
    <property type="entry name" value="Cation-dep_OMT"/>
</dbReference>
<dbReference type="PANTHER" id="PTHR10509">
    <property type="entry name" value="O-METHYLTRANSFERASE-RELATED"/>
    <property type="match status" value="1"/>
</dbReference>
<name>G4TD21_SERID</name>